<gene>
    <name evidence="1" type="ORF">DRF65_10360</name>
</gene>
<reference evidence="2" key="1">
    <citation type="submission" date="2018-06" db="EMBL/GenBank/DDBJ databases">
        <authorList>
            <person name="Lum Nde A."/>
            <person name="Hugo C."/>
        </authorList>
    </citation>
    <scope>NUCLEOTIDE SEQUENCE [LARGE SCALE GENOMIC DNA]</scope>
    <source>
        <strain evidence="2">1_F178</strain>
    </source>
</reference>
<dbReference type="EMBL" id="QNVT01000008">
    <property type="protein sequence ID" value="REC62486.1"/>
    <property type="molecule type" value="Genomic_DNA"/>
</dbReference>
<name>A0A3D9CA74_9FLAO</name>
<evidence type="ECO:0000313" key="2">
    <source>
        <dbReference type="Proteomes" id="UP000256686"/>
    </source>
</evidence>
<dbReference type="Proteomes" id="UP000256686">
    <property type="component" value="Unassembled WGS sequence"/>
</dbReference>
<evidence type="ECO:0000313" key="1">
    <source>
        <dbReference type="EMBL" id="REC62486.1"/>
    </source>
</evidence>
<comment type="caution">
    <text evidence="1">The sequence shown here is derived from an EMBL/GenBank/DDBJ whole genome shotgun (WGS) entry which is preliminary data.</text>
</comment>
<dbReference type="RefSeq" id="WP_115970682.1">
    <property type="nucleotide sequence ID" value="NZ_QNVT01000008.1"/>
</dbReference>
<keyword evidence="2" id="KW-1185">Reference proteome</keyword>
<accession>A0A3D9CA74</accession>
<dbReference type="AlphaFoldDB" id="A0A3D9CA74"/>
<protein>
    <submittedName>
        <fullName evidence="1">Uncharacterized protein</fullName>
    </submittedName>
</protein>
<proteinExistence type="predicted"/>
<organism evidence="1 2">
    <name type="scientific">Chryseobacterium pennae</name>
    <dbReference type="NCBI Taxonomy" id="2258962"/>
    <lineage>
        <taxon>Bacteria</taxon>
        <taxon>Pseudomonadati</taxon>
        <taxon>Bacteroidota</taxon>
        <taxon>Flavobacteriia</taxon>
        <taxon>Flavobacteriales</taxon>
        <taxon>Weeksellaceae</taxon>
        <taxon>Chryseobacterium group</taxon>
        <taxon>Chryseobacterium</taxon>
    </lineage>
</organism>
<sequence>MSHFTKDTILVIEKILTKDIVNIVDEVMLENNFTLAHSSSFFHFEDTDPESDVDDSKTILIETLEEALKMFEEFKGHPTGGSYSYNMHWGYNEHGQKLGYEILVAFLSFDNKNIEAVILYVSDDIFEKAYEKELKKVFAEINKRTKVIAATQTTDYYQADYHEIDIIEEILSGNIPAKYEYKFTE</sequence>